<evidence type="ECO:0000256" key="5">
    <source>
        <dbReference type="ARBA" id="ARBA00022603"/>
    </source>
</evidence>
<keyword evidence="5 8" id="KW-0489">Methyltransferase</keyword>
<evidence type="ECO:0000256" key="9">
    <source>
        <dbReference type="PIRSR" id="PIRSR016305-1"/>
    </source>
</evidence>
<organism evidence="11 12">
    <name type="scientific">Tolypocladium ophioglossoides (strain CBS 100239)</name>
    <name type="common">Snaketongue truffleclub</name>
    <name type="synonym">Elaphocordyceps ophioglossoides</name>
    <dbReference type="NCBI Taxonomy" id="1163406"/>
    <lineage>
        <taxon>Eukaryota</taxon>
        <taxon>Fungi</taxon>
        <taxon>Dikarya</taxon>
        <taxon>Ascomycota</taxon>
        <taxon>Pezizomycotina</taxon>
        <taxon>Sordariomycetes</taxon>
        <taxon>Hypocreomycetidae</taxon>
        <taxon>Hypocreales</taxon>
        <taxon>Ophiocordycipitaceae</taxon>
        <taxon>Tolypocladium</taxon>
    </lineage>
</organism>
<evidence type="ECO:0000256" key="7">
    <source>
        <dbReference type="ARBA" id="ARBA00022691"/>
    </source>
</evidence>
<feature type="compositionally biased region" description="Gly residues" evidence="10">
    <location>
        <begin position="13"/>
        <end position="22"/>
    </location>
</feature>
<proteinExistence type="inferred from homology"/>
<keyword evidence="6 8" id="KW-0808">Transferase</keyword>
<gene>
    <name evidence="11" type="ORF">TOPH_02226</name>
</gene>
<evidence type="ECO:0000256" key="6">
    <source>
        <dbReference type="ARBA" id="ARBA00022679"/>
    </source>
</evidence>
<dbReference type="GO" id="GO:0018423">
    <property type="term" value="F:protein C-terminal leucine carboxyl O-methyltransferase activity"/>
    <property type="evidence" value="ECO:0007669"/>
    <property type="project" value="UniProtKB-EC"/>
</dbReference>
<keyword evidence="7 8" id="KW-0949">S-adenosyl-L-methionine</keyword>
<feature type="compositionally biased region" description="Basic and acidic residues" evidence="10">
    <location>
        <begin position="23"/>
        <end position="33"/>
    </location>
</feature>
<dbReference type="GO" id="GO:0032259">
    <property type="term" value="P:methylation"/>
    <property type="evidence" value="ECO:0007669"/>
    <property type="project" value="UniProtKB-KW"/>
</dbReference>
<evidence type="ECO:0000256" key="8">
    <source>
        <dbReference type="PIRNR" id="PIRNR016305"/>
    </source>
</evidence>
<dbReference type="Proteomes" id="UP000036947">
    <property type="component" value="Unassembled WGS sequence"/>
</dbReference>
<sequence length="367" mass="40682">MAAPSIPNLLTLRGGGHGGGRGGGREGGRRDPGNHGTSASGASPDAIVQDTDTDAAVSRLSMVDLGYFHDQYARYFVSGPPTRRLPIINRGTYVRTLALDLIVVAFLSDMHFPEDGRPKQVISLGAGTDTRPFRMLEMPNMAGLVYHEIDFEPTCRKKYQIVRSTPGLAGCLQELPATQGGSWSARHRRGGRYHCHAADLRNMHTDFASAMPVSIRTDVPTLILSECCLCYLTERDSARVLDFFHSRMARLAIIIYEPMPLDDVFGKIMVSNLKARRIKMPSLERYKDPMAQEGRLREAGFRTVGYATIKDAWDQWIDAEEKERLDVLEGLDEVEEWQLLAAHYVLAWGTKGAGFGSFGEVIMDSMS</sequence>
<dbReference type="PANTHER" id="PTHR13600:SF21">
    <property type="entry name" value="LEUCINE CARBOXYL METHYLTRANSFERASE 1"/>
    <property type="match status" value="1"/>
</dbReference>
<comment type="catalytic activity">
    <reaction evidence="1 8">
        <text>[phosphatase 2A protein]-C-terminal L-leucine + S-adenosyl-L-methionine = [phosphatase 2A protein]-C-terminal L-leucine methyl ester + S-adenosyl-L-homocysteine</text>
        <dbReference type="Rhea" id="RHEA:48544"/>
        <dbReference type="Rhea" id="RHEA-COMP:12134"/>
        <dbReference type="Rhea" id="RHEA-COMP:12135"/>
        <dbReference type="ChEBI" id="CHEBI:57856"/>
        <dbReference type="ChEBI" id="CHEBI:59789"/>
        <dbReference type="ChEBI" id="CHEBI:90516"/>
        <dbReference type="ChEBI" id="CHEBI:90517"/>
        <dbReference type="EC" id="2.1.1.233"/>
    </reaction>
</comment>
<dbReference type="EMBL" id="LFRF01000004">
    <property type="protein sequence ID" value="KND92918.1"/>
    <property type="molecule type" value="Genomic_DNA"/>
</dbReference>
<dbReference type="EC" id="2.1.1.233" evidence="3 8"/>
<comment type="function">
    <text evidence="8">Methylates the carboxyl group of the C-terminal leucine residue of protein phosphatase 2A catalytic subunits to form alpha-leucine ester residues.</text>
</comment>
<evidence type="ECO:0000256" key="1">
    <source>
        <dbReference type="ARBA" id="ARBA00000724"/>
    </source>
</evidence>
<keyword evidence="12" id="KW-1185">Reference proteome</keyword>
<feature type="binding site" evidence="9">
    <location>
        <begin position="199"/>
        <end position="200"/>
    </location>
    <ligand>
        <name>S-adenosyl-L-methionine</name>
        <dbReference type="ChEBI" id="CHEBI:59789"/>
    </ligand>
</feature>
<dbReference type="InterPro" id="IPR016651">
    <property type="entry name" value="LCMT1"/>
</dbReference>
<feature type="binding site" evidence="9">
    <location>
        <position position="125"/>
    </location>
    <ligand>
        <name>S-adenosyl-L-methionine</name>
        <dbReference type="ChEBI" id="CHEBI:59789"/>
    </ligand>
</feature>
<evidence type="ECO:0000256" key="3">
    <source>
        <dbReference type="ARBA" id="ARBA00012834"/>
    </source>
</evidence>
<feature type="binding site" evidence="9">
    <location>
        <position position="226"/>
    </location>
    <ligand>
        <name>S-adenosyl-L-methionine</name>
        <dbReference type="ChEBI" id="CHEBI:59789"/>
    </ligand>
</feature>
<protein>
    <recommendedName>
        <fullName evidence="4 8">Leucine carboxyl methyltransferase 1</fullName>
        <ecNumber evidence="3 8">2.1.1.233</ecNumber>
    </recommendedName>
</protein>
<evidence type="ECO:0000313" key="11">
    <source>
        <dbReference type="EMBL" id="KND92918.1"/>
    </source>
</evidence>
<reference evidence="11 12" key="1">
    <citation type="journal article" date="2015" name="BMC Genomics">
        <title>The genome of the truffle-parasite Tolypocladium ophioglossoides and the evolution of antifungal peptaibiotics.</title>
        <authorList>
            <person name="Quandt C.A."/>
            <person name="Bushley K.E."/>
            <person name="Spatafora J.W."/>
        </authorList>
    </citation>
    <scope>NUCLEOTIDE SEQUENCE [LARGE SCALE GENOMIC DNA]</scope>
    <source>
        <strain evidence="11 12">CBS 100239</strain>
    </source>
</reference>
<dbReference type="OrthoDB" id="203237at2759"/>
<evidence type="ECO:0000256" key="2">
    <source>
        <dbReference type="ARBA" id="ARBA00010703"/>
    </source>
</evidence>
<dbReference type="PANTHER" id="PTHR13600">
    <property type="entry name" value="LEUCINE CARBOXYL METHYLTRANSFERASE"/>
    <property type="match status" value="1"/>
</dbReference>
<feature type="binding site" evidence="9">
    <location>
        <position position="95"/>
    </location>
    <ligand>
        <name>S-adenosyl-L-methionine</name>
        <dbReference type="ChEBI" id="CHEBI:59789"/>
    </ligand>
</feature>
<evidence type="ECO:0000256" key="10">
    <source>
        <dbReference type="SAM" id="MobiDB-lite"/>
    </source>
</evidence>
<evidence type="ECO:0000313" key="12">
    <source>
        <dbReference type="Proteomes" id="UP000036947"/>
    </source>
</evidence>
<comment type="caution">
    <text evidence="11">The sequence shown here is derived from an EMBL/GenBank/DDBJ whole genome shotgun (WGS) entry which is preliminary data.</text>
</comment>
<dbReference type="STRING" id="1163406.A0A0L0NFU6"/>
<dbReference type="InterPro" id="IPR007213">
    <property type="entry name" value="Ppm1/Ppm2/Tcmp"/>
</dbReference>
<accession>A0A0L0NFU6</accession>
<dbReference type="Pfam" id="PF04072">
    <property type="entry name" value="LCM"/>
    <property type="match status" value="1"/>
</dbReference>
<dbReference type="SUPFAM" id="SSF53335">
    <property type="entry name" value="S-adenosyl-L-methionine-dependent methyltransferases"/>
    <property type="match status" value="1"/>
</dbReference>
<dbReference type="Gene3D" id="3.40.50.150">
    <property type="entry name" value="Vaccinia Virus protein VP39"/>
    <property type="match status" value="1"/>
</dbReference>
<feature type="region of interest" description="Disordered" evidence="10">
    <location>
        <begin position="10"/>
        <end position="47"/>
    </location>
</feature>
<evidence type="ECO:0000256" key="4">
    <source>
        <dbReference type="ARBA" id="ARBA00017497"/>
    </source>
</evidence>
<dbReference type="PIRSF" id="PIRSF016305">
    <property type="entry name" value="LCM_mtfrase"/>
    <property type="match status" value="1"/>
</dbReference>
<dbReference type="AlphaFoldDB" id="A0A0L0NFU6"/>
<comment type="similarity">
    <text evidence="2 8">Belongs to the methyltransferase superfamily. LCMT family.</text>
</comment>
<name>A0A0L0NFU6_TOLOC</name>
<dbReference type="InterPro" id="IPR029063">
    <property type="entry name" value="SAM-dependent_MTases_sf"/>
</dbReference>